<dbReference type="InterPro" id="IPR025161">
    <property type="entry name" value="IS402-like_dom"/>
</dbReference>
<sequence length="118" mass="12958">MDTLSLRLVPDALWELVEPLVPGFAARPQGGGTAPLDDRAVFTAVVYVLVSGCGWRELPTQFGVSVPTAHRRFTDWTKAGLWTRIHHEVLDRLGEQDLIDWSRAVVDAAAIRAKKGAP</sequence>
<feature type="domain" description="Insertion element IS402-like" evidence="1">
    <location>
        <begin position="10"/>
        <end position="86"/>
    </location>
</feature>
<evidence type="ECO:0000259" key="1">
    <source>
        <dbReference type="Pfam" id="PF13340"/>
    </source>
</evidence>
<dbReference type="EMBL" id="AYXG01000210">
    <property type="protein sequence ID" value="EWC59278.1"/>
    <property type="molecule type" value="Genomic_DNA"/>
</dbReference>
<proteinExistence type="predicted"/>
<comment type="caution">
    <text evidence="2">The sequence shown here is derived from an EMBL/GenBank/DDBJ whole genome shotgun (WGS) entry which is preliminary data.</text>
</comment>
<keyword evidence="3" id="KW-1185">Reference proteome</keyword>
<evidence type="ECO:0000313" key="3">
    <source>
        <dbReference type="Proteomes" id="UP000019277"/>
    </source>
</evidence>
<gene>
    <name evidence="2" type="ORF">UO65_5435</name>
</gene>
<dbReference type="eggNOG" id="COG3293">
    <property type="taxonomic scope" value="Bacteria"/>
</dbReference>
<evidence type="ECO:0000313" key="2">
    <source>
        <dbReference type="EMBL" id="EWC59278.1"/>
    </source>
</evidence>
<dbReference type="Pfam" id="PF13340">
    <property type="entry name" value="DUF4096"/>
    <property type="match status" value="1"/>
</dbReference>
<name>W7IG41_9PSEU</name>
<dbReference type="PANTHER" id="PTHR46637">
    <property type="entry name" value="TIS1421-TRANSPOSASE PROTEIN A"/>
    <property type="match status" value="1"/>
</dbReference>
<dbReference type="AlphaFoldDB" id="W7IG41"/>
<protein>
    <submittedName>
        <fullName evidence="2">Mobile element protein</fullName>
    </submittedName>
</protein>
<dbReference type="STRING" id="909613.UO65_5435"/>
<dbReference type="PATRIC" id="fig|909613.9.peg.5431"/>
<dbReference type="PANTHER" id="PTHR46637:SF1">
    <property type="entry name" value="BLL5188 PROTEIN"/>
    <property type="match status" value="1"/>
</dbReference>
<reference evidence="2 3" key="1">
    <citation type="journal article" date="2014" name="Genome Announc.">
        <title>Draft Genome Sequence of the Antitrypanosomally Active Sponge-Associated Bacterium Actinokineospora sp. Strain EG49.</title>
        <authorList>
            <person name="Harjes J."/>
            <person name="Ryu T."/>
            <person name="Abdelmohsen U.R."/>
            <person name="Moitinho-Silva L."/>
            <person name="Horn H."/>
            <person name="Ravasi T."/>
            <person name="Hentschel U."/>
        </authorList>
    </citation>
    <scope>NUCLEOTIDE SEQUENCE [LARGE SCALE GENOMIC DNA]</scope>
    <source>
        <strain evidence="2 3">EG49</strain>
    </source>
</reference>
<organism evidence="2 3">
    <name type="scientific">Actinokineospora spheciospongiae</name>
    <dbReference type="NCBI Taxonomy" id="909613"/>
    <lineage>
        <taxon>Bacteria</taxon>
        <taxon>Bacillati</taxon>
        <taxon>Actinomycetota</taxon>
        <taxon>Actinomycetes</taxon>
        <taxon>Pseudonocardiales</taxon>
        <taxon>Pseudonocardiaceae</taxon>
        <taxon>Actinokineospora</taxon>
    </lineage>
</organism>
<dbReference type="Proteomes" id="UP000019277">
    <property type="component" value="Unassembled WGS sequence"/>
</dbReference>
<accession>W7IG41</accession>
<dbReference type="InterPro" id="IPR052909">
    <property type="entry name" value="Transposase_6_like"/>
</dbReference>